<organism evidence="5 6">
    <name type="scientific">Sellimonas intestinalis</name>
    <dbReference type="NCBI Taxonomy" id="1653434"/>
    <lineage>
        <taxon>Bacteria</taxon>
        <taxon>Bacillati</taxon>
        <taxon>Bacillota</taxon>
        <taxon>Clostridia</taxon>
        <taxon>Lachnospirales</taxon>
        <taxon>Lachnospiraceae</taxon>
        <taxon>Sellimonas</taxon>
    </lineage>
</organism>
<dbReference type="Gene3D" id="3.40.50.300">
    <property type="entry name" value="P-loop containing nucleotide triphosphate hydrolases"/>
    <property type="match status" value="1"/>
</dbReference>
<dbReference type="GO" id="GO:0043934">
    <property type="term" value="P:sporulation"/>
    <property type="evidence" value="ECO:0007669"/>
    <property type="project" value="InterPro"/>
</dbReference>
<dbReference type="SUPFAM" id="SSF52540">
    <property type="entry name" value="P-loop containing nucleoside triphosphate hydrolases"/>
    <property type="match status" value="1"/>
</dbReference>
<feature type="domain" description="Stage IV sporulation protein A ATPase" evidence="2">
    <location>
        <begin position="1"/>
        <end position="237"/>
    </location>
</feature>
<evidence type="ECO:0000259" key="3">
    <source>
        <dbReference type="Pfam" id="PF20438"/>
    </source>
</evidence>
<feature type="domain" description="Stage IV sporulation protein A middle" evidence="3">
    <location>
        <begin position="238"/>
        <end position="415"/>
    </location>
</feature>
<evidence type="ECO:0000259" key="4">
    <source>
        <dbReference type="Pfam" id="PF20439"/>
    </source>
</evidence>
<dbReference type="OrthoDB" id="9761464at2"/>
<dbReference type="InterPro" id="IPR046842">
    <property type="entry name" value="SpoIVA_ATPase"/>
</dbReference>
<proteinExistence type="predicted"/>
<dbReference type="EMBL" id="QVLX01000001">
    <property type="protein sequence ID" value="RGE89796.1"/>
    <property type="molecule type" value="Genomic_DNA"/>
</dbReference>
<protein>
    <submittedName>
        <fullName evidence="5">Stage IV sporulation protein A</fullName>
    </submittedName>
</protein>
<accession>A0A3E3K535</accession>
<dbReference type="GO" id="GO:0005524">
    <property type="term" value="F:ATP binding"/>
    <property type="evidence" value="ECO:0007669"/>
    <property type="project" value="InterPro"/>
</dbReference>
<feature type="domain" description="Sporulation stage IV protein A C-terminal" evidence="4">
    <location>
        <begin position="416"/>
        <end position="490"/>
    </location>
</feature>
<keyword evidence="1" id="KW-0175">Coiled coil</keyword>
<feature type="coiled-coil region" evidence="1">
    <location>
        <begin position="335"/>
        <end position="362"/>
    </location>
</feature>
<comment type="caution">
    <text evidence="5">The sequence shown here is derived from an EMBL/GenBank/DDBJ whole genome shotgun (WGS) entry which is preliminary data.</text>
</comment>
<keyword evidence="6" id="KW-1185">Reference proteome</keyword>
<dbReference type="Pfam" id="PF09547">
    <property type="entry name" value="SpoIVA_ATPase"/>
    <property type="match status" value="1"/>
</dbReference>
<sequence>MEKFQLYHDMQVRTNGEIYLGVVGPVRTGKSTFIKRFMDLLVLPHMGDENQRARTLDELPQSSSGKTIMTTEPKFIPKEAAEIVLSDDVRVKVRLIDCVGYMTEGAQGHIEDGEERKVKTPWFDYEIPFTKAAGIGTRKVIHDHATIGIVVTTDGTIGEIPREAYREPEGKTIRELKEIGKPFLVLVNSARPYGNEAAQTVKEIQEAYQVAAMPVNCEQLKEEDIHRMMEEILFEFPVSEMEFFIPKWVEMLPRDHRIKAEMIAYIRGVMEEKTEIRDFIGGMEQPENTYIETVRVDGIAMDTGCVRMEIRVYEKYYYEMLSEMTGMQIQNEYELLEAMKEMSLLKSEYANVKDAMESVRARGYGVVSPKKEEISLTDPEIIKQGSKYGVKIHSEAPSIHMIRANIETEIAPIVGNEQQAQDIIRYIREAKEKEGGVWETNIFGKTIEELVMDGMKHKITMINDECQGKLQNTMQKIVNDSNGGIVCIII</sequence>
<dbReference type="Pfam" id="PF20439">
    <property type="entry name" value="SpoIVA_C"/>
    <property type="match status" value="1"/>
</dbReference>
<dbReference type="Pfam" id="PF20438">
    <property type="entry name" value="SpoIVA_middle"/>
    <property type="match status" value="1"/>
</dbReference>
<dbReference type="InterPro" id="IPR046840">
    <property type="entry name" value="SpoIVA_C"/>
</dbReference>
<reference evidence="5 6" key="1">
    <citation type="submission" date="2018-08" db="EMBL/GenBank/DDBJ databases">
        <title>A genome reference for cultivated species of the human gut microbiota.</title>
        <authorList>
            <person name="Zou Y."/>
            <person name="Xue W."/>
            <person name="Luo G."/>
        </authorList>
    </citation>
    <scope>NUCLEOTIDE SEQUENCE [LARGE SCALE GENOMIC DNA]</scope>
    <source>
        <strain evidence="5 6">AF37-2AT</strain>
    </source>
</reference>
<dbReference type="Proteomes" id="UP000261080">
    <property type="component" value="Unassembled WGS sequence"/>
</dbReference>
<gene>
    <name evidence="5" type="primary">spoIVA</name>
    <name evidence="5" type="ORF">DW016_00520</name>
</gene>
<evidence type="ECO:0000313" key="5">
    <source>
        <dbReference type="EMBL" id="RGE89796.1"/>
    </source>
</evidence>
<name>A0A3E3K535_9FIRM</name>
<dbReference type="InterPro" id="IPR027417">
    <property type="entry name" value="P-loop_NTPase"/>
</dbReference>
<evidence type="ECO:0000259" key="2">
    <source>
        <dbReference type="Pfam" id="PF09547"/>
    </source>
</evidence>
<dbReference type="GO" id="GO:0016887">
    <property type="term" value="F:ATP hydrolysis activity"/>
    <property type="evidence" value="ECO:0007669"/>
    <property type="project" value="InterPro"/>
</dbReference>
<dbReference type="PIRSF" id="PIRSF007466">
    <property type="entry name" value="SpoIVA"/>
    <property type="match status" value="1"/>
</dbReference>
<dbReference type="NCBIfam" id="TIGR02836">
    <property type="entry name" value="spore_IV_A"/>
    <property type="match status" value="1"/>
</dbReference>
<evidence type="ECO:0000313" key="6">
    <source>
        <dbReference type="Proteomes" id="UP000261080"/>
    </source>
</evidence>
<dbReference type="InterPro" id="IPR046841">
    <property type="entry name" value="SpoIVA_middle"/>
</dbReference>
<dbReference type="RefSeq" id="WP_024732778.1">
    <property type="nucleotide sequence ID" value="NZ_CATZPC010000004.1"/>
</dbReference>
<evidence type="ECO:0000256" key="1">
    <source>
        <dbReference type="SAM" id="Coils"/>
    </source>
</evidence>
<dbReference type="AlphaFoldDB" id="A0A3E3K535"/>
<dbReference type="InterPro" id="IPR014201">
    <property type="entry name" value="Spore_IV_A"/>
</dbReference>